<dbReference type="NCBIfam" id="TIGR01614">
    <property type="entry name" value="PME_inhib"/>
    <property type="match status" value="1"/>
</dbReference>
<name>A0AAV5D7S2_ELECO</name>
<dbReference type="GO" id="GO:0004857">
    <property type="term" value="F:enzyme inhibitor activity"/>
    <property type="evidence" value="ECO:0007669"/>
    <property type="project" value="InterPro"/>
</dbReference>
<organism evidence="8 9">
    <name type="scientific">Eleusine coracana subsp. coracana</name>
    <dbReference type="NCBI Taxonomy" id="191504"/>
    <lineage>
        <taxon>Eukaryota</taxon>
        <taxon>Viridiplantae</taxon>
        <taxon>Streptophyta</taxon>
        <taxon>Embryophyta</taxon>
        <taxon>Tracheophyta</taxon>
        <taxon>Spermatophyta</taxon>
        <taxon>Magnoliopsida</taxon>
        <taxon>Liliopsida</taxon>
        <taxon>Poales</taxon>
        <taxon>Poaceae</taxon>
        <taxon>PACMAD clade</taxon>
        <taxon>Chloridoideae</taxon>
        <taxon>Cynodonteae</taxon>
        <taxon>Eleusininae</taxon>
        <taxon>Eleusine</taxon>
    </lineage>
</organism>
<reference evidence="8" key="1">
    <citation type="journal article" date="2018" name="DNA Res.">
        <title>Multiple hybrid de novo genome assembly of finger millet, an orphan allotetraploid crop.</title>
        <authorList>
            <person name="Hatakeyama M."/>
            <person name="Aluri S."/>
            <person name="Balachadran M.T."/>
            <person name="Sivarajan S.R."/>
            <person name="Patrignani A."/>
            <person name="Gruter S."/>
            <person name="Poveda L."/>
            <person name="Shimizu-Inatsugi R."/>
            <person name="Baeten J."/>
            <person name="Francoijs K.J."/>
            <person name="Nataraja K.N."/>
            <person name="Reddy Y.A.N."/>
            <person name="Phadnis S."/>
            <person name="Ravikumar R.L."/>
            <person name="Schlapbach R."/>
            <person name="Sreeman S.M."/>
            <person name="Shimizu K.K."/>
        </authorList>
    </citation>
    <scope>NUCLEOTIDE SEQUENCE</scope>
</reference>
<dbReference type="SUPFAM" id="SSF101148">
    <property type="entry name" value="Plant invertase/pectin methylesterase inhibitor"/>
    <property type="match status" value="1"/>
</dbReference>
<feature type="signal peptide" evidence="6">
    <location>
        <begin position="1"/>
        <end position="26"/>
    </location>
</feature>
<keyword evidence="9" id="KW-1185">Reference proteome</keyword>
<evidence type="ECO:0000256" key="3">
    <source>
        <dbReference type="ARBA" id="ARBA00007786"/>
    </source>
</evidence>
<dbReference type="SUPFAM" id="SSF51126">
    <property type="entry name" value="Pectin lyase-like"/>
    <property type="match status" value="1"/>
</dbReference>
<comment type="similarity">
    <text evidence="2">In the N-terminal section; belongs to the PMEI family.</text>
</comment>
<dbReference type="EMBL" id="BQKI01000013">
    <property type="protein sequence ID" value="GJN06632.1"/>
    <property type="molecule type" value="Genomic_DNA"/>
</dbReference>
<feature type="chain" id="PRO_5043842678" description="Pectinesterase inhibitor domain-containing protein" evidence="6">
    <location>
        <begin position="27"/>
        <end position="501"/>
    </location>
</feature>
<dbReference type="PANTHER" id="PTHR31707">
    <property type="entry name" value="PECTINESTERASE"/>
    <property type="match status" value="1"/>
</dbReference>
<dbReference type="Gene3D" id="2.160.20.10">
    <property type="entry name" value="Single-stranded right-handed beta-helix, Pectin lyase-like"/>
    <property type="match status" value="2"/>
</dbReference>
<dbReference type="InterPro" id="IPR006501">
    <property type="entry name" value="Pectinesterase_inhib_dom"/>
</dbReference>
<dbReference type="GO" id="GO:0042545">
    <property type="term" value="P:cell wall modification"/>
    <property type="evidence" value="ECO:0007669"/>
    <property type="project" value="InterPro"/>
</dbReference>
<evidence type="ECO:0000256" key="1">
    <source>
        <dbReference type="ARBA" id="ARBA00005184"/>
    </source>
</evidence>
<evidence type="ECO:0000259" key="7">
    <source>
        <dbReference type="SMART" id="SM00856"/>
    </source>
</evidence>
<evidence type="ECO:0000256" key="4">
    <source>
        <dbReference type="ARBA" id="ARBA00022801"/>
    </source>
</evidence>
<evidence type="ECO:0000313" key="8">
    <source>
        <dbReference type="EMBL" id="GJN06632.1"/>
    </source>
</evidence>
<evidence type="ECO:0000256" key="5">
    <source>
        <dbReference type="ARBA" id="ARBA00023085"/>
    </source>
</evidence>
<evidence type="ECO:0000313" key="9">
    <source>
        <dbReference type="Proteomes" id="UP001054889"/>
    </source>
</evidence>
<feature type="domain" description="Pectinesterase inhibitor" evidence="7">
    <location>
        <begin position="39"/>
        <end position="182"/>
    </location>
</feature>
<dbReference type="SMART" id="SM00856">
    <property type="entry name" value="PMEI"/>
    <property type="match status" value="1"/>
</dbReference>
<dbReference type="Pfam" id="PF04043">
    <property type="entry name" value="PMEI"/>
    <property type="match status" value="1"/>
</dbReference>
<keyword evidence="4" id="KW-0378">Hydrolase</keyword>
<dbReference type="GO" id="GO:0030599">
    <property type="term" value="F:pectinesterase activity"/>
    <property type="evidence" value="ECO:0007669"/>
    <property type="project" value="InterPro"/>
</dbReference>
<gene>
    <name evidence="8" type="primary">ga24383</name>
    <name evidence="8" type="ORF">PR202_ga24383</name>
</gene>
<dbReference type="InterPro" id="IPR035513">
    <property type="entry name" value="Invertase/methylesterase_inhib"/>
</dbReference>
<dbReference type="Proteomes" id="UP001054889">
    <property type="component" value="Unassembled WGS sequence"/>
</dbReference>
<accession>A0AAV5D7S2</accession>
<dbReference type="InterPro" id="IPR012334">
    <property type="entry name" value="Pectin_lyas_fold"/>
</dbReference>
<comment type="pathway">
    <text evidence="1">Glycan metabolism; pectin degradation; 2-dehydro-3-deoxy-D-gluconate from pectin: step 1/5.</text>
</comment>
<dbReference type="CDD" id="cd15798">
    <property type="entry name" value="PMEI-like_3"/>
    <property type="match status" value="1"/>
</dbReference>
<dbReference type="InterPro" id="IPR000070">
    <property type="entry name" value="Pectinesterase_cat"/>
</dbReference>
<reference evidence="8" key="2">
    <citation type="submission" date="2021-12" db="EMBL/GenBank/DDBJ databases">
        <title>Resequencing data analysis of finger millet.</title>
        <authorList>
            <person name="Hatakeyama M."/>
            <person name="Aluri S."/>
            <person name="Balachadran M.T."/>
            <person name="Sivarajan S.R."/>
            <person name="Poveda L."/>
            <person name="Shimizu-Inatsugi R."/>
            <person name="Schlapbach R."/>
            <person name="Sreeman S.M."/>
            <person name="Shimizu K.K."/>
        </authorList>
    </citation>
    <scope>NUCLEOTIDE SEQUENCE</scope>
</reference>
<dbReference type="Gene3D" id="1.20.140.40">
    <property type="entry name" value="Invertase/pectin methylesterase inhibitor family protein"/>
    <property type="match status" value="1"/>
</dbReference>
<comment type="similarity">
    <text evidence="3">In the C-terminal section; belongs to the pectinesterase family.</text>
</comment>
<protein>
    <recommendedName>
        <fullName evidence="7">Pectinesterase inhibitor domain-containing protein</fullName>
    </recommendedName>
</protein>
<evidence type="ECO:0000256" key="2">
    <source>
        <dbReference type="ARBA" id="ARBA00006027"/>
    </source>
</evidence>
<dbReference type="InterPro" id="IPR011050">
    <property type="entry name" value="Pectin_lyase_fold/virulence"/>
</dbReference>
<dbReference type="AlphaFoldDB" id="A0AAV5D7S2"/>
<dbReference type="Pfam" id="PF01095">
    <property type="entry name" value="Pectinesterase"/>
    <property type="match status" value="2"/>
</dbReference>
<proteinExistence type="inferred from homology"/>
<comment type="caution">
    <text evidence="8">The sequence shown here is derived from an EMBL/GenBank/DDBJ whole genome shotgun (WGS) entry which is preliminary data.</text>
</comment>
<keyword evidence="6" id="KW-0732">Signal</keyword>
<keyword evidence="5" id="KW-0063">Aspartyl esterase</keyword>
<sequence length="501" mass="51381">MEGFVGRPSSLGAVAWSCAIIATLLALVPTSITAAASPQSDVNVTALCQATPYPSACETALGSRHHLGGTARNADPVATSVRFAMGRVRSARAMARNFSLAASPSGMDDCAELLDVSHDHLGRVLASRDDDEVTTWLSAAMTHQATCGESLATVAYADAASHEAVRARVSALAQFVGAALALHANKVKAGGAASTSSSSSSEEEFPSWLSEQDKKLLLAASPAASGVAMDAVVALDGSGTHRSIGEAIAHVTASAASGGRKVIYVKAGRYEENLNIGSNQGNVMLMGDGMGSTVIVAGKSVGGGSTTYASATVAAMGSGFIAKGLTIQNSAGPGKGQAVALRVGGDLSVIYQCANCNIQALRPNSGQEDTVTAQGRSDPNQNTGFSIHRCRITAASNLGGTPVYLGRPWKMYSRTVVLMTYLDGAIAAAGWLEWDGNFALSTLYYGEYGNTGPGAGTSRRVTWNGVHSSMSASDAMRFTVDDFIMGDSWLGGTGVSYVSGL</sequence>
<evidence type="ECO:0000256" key="6">
    <source>
        <dbReference type="SAM" id="SignalP"/>
    </source>
</evidence>